<dbReference type="PROSITE" id="PS51203">
    <property type="entry name" value="CS"/>
    <property type="match status" value="1"/>
</dbReference>
<dbReference type="PANTHER" id="PTHR21664">
    <property type="entry name" value="CHRONIC MYELOGENOUS LEUKEMIA TUMOR ANTIGEN 66"/>
    <property type="match status" value="1"/>
</dbReference>
<evidence type="ECO:0000256" key="2">
    <source>
        <dbReference type="ARBA" id="ARBA00004496"/>
    </source>
</evidence>
<dbReference type="AlphaFoldDB" id="A0A1X0R7R3"/>
<feature type="domain" description="CS" evidence="6">
    <location>
        <begin position="307"/>
        <end position="398"/>
    </location>
</feature>
<evidence type="ECO:0000256" key="1">
    <source>
        <dbReference type="ARBA" id="ARBA00004123"/>
    </source>
</evidence>
<dbReference type="GO" id="GO:0005634">
    <property type="term" value="C:nucleus"/>
    <property type="evidence" value="ECO:0007669"/>
    <property type="project" value="UniProtKB-SubCell"/>
</dbReference>
<dbReference type="PANTHER" id="PTHR21664:SF1">
    <property type="entry name" value="NUDC DOMAIN-CONTAINING PROTEIN 1"/>
    <property type="match status" value="1"/>
</dbReference>
<gene>
    <name evidence="7" type="ORF">BCV72DRAFT_334745</name>
</gene>
<dbReference type="InterPro" id="IPR008978">
    <property type="entry name" value="HSP20-like_chaperone"/>
</dbReference>
<organism evidence="7">
    <name type="scientific">Rhizopus microsporus var. microsporus</name>
    <dbReference type="NCBI Taxonomy" id="86635"/>
    <lineage>
        <taxon>Eukaryota</taxon>
        <taxon>Fungi</taxon>
        <taxon>Fungi incertae sedis</taxon>
        <taxon>Mucoromycota</taxon>
        <taxon>Mucoromycotina</taxon>
        <taxon>Mucoromycetes</taxon>
        <taxon>Mucorales</taxon>
        <taxon>Mucorineae</taxon>
        <taxon>Rhizopodaceae</taxon>
        <taxon>Rhizopus</taxon>
    </lineage>
</organism>
<proteinExistence type="predicted"/>
<evidence type="ECO:0000256" key="5">
    <source>
        <dbReference type="ARBA" id="ARBA00023242"/>
    </source>
</evidence>
<protein>
    <recommendedName>
        <fullName evidence="3">NudC domain-containing protein 1</fullName>
    </recommendedName>
</protein>
<accession>A0A1X0R7R3</accession>
<dbReference type="GO" id="GO:0005737">
    <property type="term" value="C:cytoplasm"/>
    <property type="evidence" value="ECO:0007669"/>
    <property type="project" value="UniProtKB-SubCell"/>
</dbReference>
<comment type="subcellular location">
    <subcellularLocation>
        <location evidence="2">Cytoplasm</location>
    </subcellularLocation>
    <subcellularLocation>
        <location evidence="1">Nucleus</location>
    </subcellularLocation>
</comment>
<reference evidence="7" key="1">
    <citation type="journal article" date="2016" name="Proc. Natl. Acad. Sci. U.S.A.">
        <title>Lipid metabolic changes in an early divergent fungus govern the establishment of a mutualistic symbiosis with endobacteria.</title>
        <authorList>
            <person name="Lastovetsky O.A."/>
            <person name="Gaspar M.L."/>
            <person name="Mondo S.J."/>
            <person name="LaButti K.M."/>
            <person name="Sandor L."/>
            <person name="Grigoriev I.V."/>
            <person name="Henry S.A."/>
            <person name="Pawlowska T.E."/>
        </authorList>
    </citation>
    <scope>NUCLEOTIDE SEQUENCE [LARGE SCALE GENOMIC DNA]</scope>
    <source>
        <strain evidence="7">ATCC 52814</strain>
    </source>
</reference>
<dbReference type="OrthoDB" id="428655at2759"/>
<dbReference type="InterPro" id="IPR007052">
    <property type="entry name" value="CS_dom"/>
</dbReference>
<dbReference type="EMBL" id="KV921894">
    <property type="protein sequence ID" value="ORE08069.1"/>
    <property type="molecule type" value="Genomic_DNA"/>
</dbReference>
<sequence length="610" mass="68711">MSKMTTRLAHDSKKINPKFDGYKLRPCSEIANVHRTELEENGIQVENISVRDHRLGFRDLQARIRQSHLFYGHPLDDNRAVAFLIDKEHQLNAIVYNKSTKETQFHLVTQLIKPLGSIPSFSEPDVRVPIEPQASSVVAINSELLLVSNGIGHIELIGIEEKQGKILGASLGSVSYTGAGNEGIEPVPCYLLTARQKRNKVIAVLYSRTASKSTEFNIATVELEIPTTEDHKSDGSYNLHFKVLHIETGPEVPAYYAITPSGERVILGSETKYNRVKPKHDTITDESTTPMDMDEPIVEAKEVTMEEKTPLYKWSQEGPDITVWFQIPVRTPKSAISCKFISDHLSLIVQDTPIAFPFRRLWSTVHADECVWTLDSGSGLLTLFMTKADEHTRWPQLFDKDDGVLETLSPSELAEIRERLAKFTSEEDESNSKYVKAAQHPAATDMDEDIDDAGQPVVFSVYDTMGNEIEEFSSGSYRWIGKSFDMFHSIPSVCLQLDVDGIVFRFVEKHDHTVQVEHAATFDAFAFVQASKRDARYILHDPSYHFACVIESTRNAYIYLHHNDKRTTETQTLVDLTQGQNADIIGAQLVLKDTLMILTESQVIVIDLSE</sequence>
<dbReference type="CDD" id="cd06467">
    <property type="entry name" value="p23_NUDC_like"/>
    <property type="match status" value="1"/>
</dbReference>
<keyword evidence="5" id="KW-0539">Nucleus</keyword>
<dbReference type="SUPFAM" id="SSF49764">
    <property type="entry name" value="HSP20-like chaperones"/>
    <property type="match status" value="1"/>
</dbReference>
<dbReference type="VEuPathDB" id="FungiDB:BCV72DRAFT_334745"/>
<evidence type="ECO:0000259" key="6">
    <source>
        <dbReference type="PROSITE" id="PS51203"/>
    </source>
</evidence>
<keyword evidence="4" id="KW-0963">Cytoplasm</keyword>
<dbReference type="InterPro" id="IPR037895">
    <property type="entry name" value="NUDCD1"/>
</dbReference>
<dbReference type="Gene3D" id="2.60.40.790">
    <property type="match status" value="1"/>
</dbReference>
<dbReference type="Pfam" id="PF04969">
    <property type="entry name" value="CS"/>
    <property type="match status" value="1"/>
</dbReference>
<evidence type="ECO:0000313" key="7">
    <source>
        <dbReference type="EMBL" id="ORE08069.1"/>
    </source>
</evidence>
<dbReference type="Proteomes" id="UP000242414">
    <property type="component" value="Unassembled WGS sequence"/>
</dbReference>
<evidence type="ECO:0000256" key="3">
    <source>
        <dbReference type="ARBA" id="ARBA00018915"/>
    </source>
</evidence>
<evidence type="ECO:0000256" key="4">
    <source>
        <dbReference type="ARBA" id="ARBA00022490"/>
    </source>
</evidence>
<name>A0A1X0R7R3_RHIZD</name>